<dbReference type="Gene3D" id="3.80.10.10">
    <property type="entry name" value="Ribonuclease Inhibitor"/>
    <property type="match status" value="1"/>
</dbReference>
<feature type="compositionally biased region" description="Acidic residues" evidence="2">
    <location>
        <begin position="386"/>
        <end position="400"/>
    </location>
</feature>
<comment type="caution">
    <text evidence="3">The sequence shown here is derived from an EMBL/GenBank/DDBJ whole genome shotgun (WGS) entry which is preliminary data.</text>
</comment>
<feature type="region of interest" description="Disordered" evidence="2">
    <location>
        <begin position="1"/>
        <end position="45"/>
    </location>
</feature>
<gene>
    <name evidence="3" type="ORF">HMN09_01007100</name>
</gene>
<dbReference type="OrthoDB" id="3270296at2759"/>
<feature type="compositionally biased region" description="Basic and acidic residues" evidence="2">
    <location>
        <begin position="28"/>
        <end position="38"/>
    </location>
</feature>
<dbReference type="SUPFAM" id="SSF52047">
    <property type="entry name" value="RNI-like"/>
    <property type="match status" value="1"/>
</dbReference>
<proteinExistence type="predicted"/>
<feature type="compositionally biased region" description="Basic residues" evidence="2">
    <location>
        <begin position="1"/>
        <end position="10"/>
    </location>
</feature>
<evidence type="ECO:0000256" key="1">
    <source>
        <dbReference type="SAM" id="Coils"/>
    </source>
</evidence>
<keyword evidence="4" id="KW-1185">Reference proteome</keyword>
<feature type="compositionally biased region" description="Polar residues" evidence="2">
    <location>
        <begin position="405"/>
        <end position="442"/>
    </location>
</feature>
<name>A0A8H6SFB9_MYCCL</name>
<protein>
    <recommendedName>
        <fullName evidence="5">F-box domain-containing protein</fullName>
    </recommendedName>
</protein>
<evidence type="ECO:0000313" key="4">
    <source>
        <dbReference type="Proteomes" id="UP000613580"/>
    </source>
</evidence>
<dbReference type="EMBL" id="JACAZE010000015">
    <property type="protein sequence ID" value="KAF7297863.1"/>
    <property type="molecule type" value="Genomic_DNA"/>
</dbReference>
<evidence type="ECO:0008006" key="5">
    <source>
        <dbReference type="Google" id="ProtNLM"/>
    </source>
</evidence>
<feature type="compositionally biased region" description="Acidic residues" evidence="2">
    <location>
        <begin position="326"/>
        <end position="375"/>
    </location>
</feature>
<feature type="region of interest" description="Disordered" evidence="2">
    <location>
        <begin position="300"/>
        <end position="516"/>
    </location>
</feature>
<dbReference type="CDD" id="cd09917">
    <property type="entry name" value="F-box_SF"/>
    <property type="match status" value="1"/>
</dbReference>
<sequence>MQSAHSRRNPHAVTQPPTQKKTKQQISDAEKATRERMRASANAKQADLYAEVNRIKAQTEAELASLQKKHPERQPAFITAGEQRRQGQLAQGQYWQRLPALQERAPPGTHISVIQAEIAAEKKEHKAKDTRDLLAKTEQDVEAIMNKFTFSMSQAACSQSWITLRHARTSAHLLASGDAGDFFMQAFQITRVHLTRKFDAWNVMRARGLTDKQTIASLRKEIVVITNAGALATPKPKFDANYYVGTVLRHGIKLVGIPGGGEPCSPSTVSTMDELRAILGALVSETMRWEKITPQERLALEEDDVGGKHKSRKDKNDQKSVKAASEDEDEESFEDEEEEEDGIEQDEEGEGGIEQDEDPEGIIDQDEDEDEDEDLPSLIPANGDKDADDNELGPTNDDEIANTALVISNESSNTPPIPRSTTLNNGPTPLSDSTNLSANGIPSSMMGVFSTLPESGGAGNKRKGSENEDFEQPPAKKAKQAKKAAKDKSAAAPAPPPHAPGPQGRKDGPGHRGPTLCGGVDRSIALEWFTSDRRAGAVLLKLFGSLPSRMGGCQFRLTPEEHKLSLHLLNIVEPFVGLETSRRTITRQPTEILDQIAFHVDSKRDLLALALSCQRMYDIVFPRHYDYRHIRCKVSSLSVWNHLVVHRSLARNVRRLEILDERAPGSELIVPGDIMGTDTDMDSTDDELGMHEKQERFLIKALGKMYALKSFTWSCNHSPISIDNVWPTLLKCQSLEEVDINDNLVFSSPEEEEGSSSKAARRPIVLQDLKTVAVRSTKHTFGSAKNPGLARISGLLTHCPNLENLDITYSQPRNTPASHPVGDELLLYSRFPRLTSLALTNIRCNIADAPTAFLSAHTHLTSLRLDLGSSYRLELPPNALPALKELHCNRDVATTILSCPSDAPRPIETLKGMRLAGPGGAAADAGFLDSLRAFGSNVRRIELSGWSEMDDVKRLAEAAPRLVWLDMGKRAQRGPPIANVTEWAPLLATMQELTTFHGVRFFYEVTAATGLSMADRSRVRKNDEVASVLAWRCPKLRRLDHWEEAGGKVVVLVKDAEKVRLQVRRIKQ</sequence>
<accession>A0A8H6SFB9</accession>
<dbReference type="Proteomes" id="UP000613580">
    <property type="component" value="Unassembled WGS sequence"/>
</dbReference>
<organism evidence="3 4">
    <name type="scientific">Mycena chlorophos</name>
    <name type="common">Agaric fungus</name>
    <name type="synonym">Agaricus chlorophos</name>
    <dbReference type="NCBI Taxonomy" id="658473"/>
    <lineage>
        <taxon>Eukaryota</taxon>
        <taxon>Fungi</taxon>
        <taxon>Dikarya</taxon>
        <taxon>Basidiomycota</taxon>
        <taxon>Agaricomycotina</taxon>
        <taxon>Agaricomycetes</taxon>
        <taxon>Agaricomycetidae</taxon>
        <taxon>Agaricales</taxon>
        <taxon>Marasmiineae</taxon>
        <taxon>Mycenaceae</taxon>
        <taxon>Mycena</taxon>
    </lineage>
</organism>
<reference evidence="3" key="1">
    <citation type="submission" date="2020-05" db="EMBL/GenBank/DDBJ databases">
        <title>Mycena genomes resolve the evolution of fungal bioluminescence.</title>
        <authorList>
            <person name="Tsai I.J."/>
        </authorList>
    </citation>
    <scope>NUCLEOTIDE SEQUENCE</scope>
    <source>
        <strain evidence="3">110903Hualien_Pintung</strain>
    </source>
</reference>
<dbReference type="InterPro" id="IPR032675">
    <property type="entry name" value="LRR_dom_sf"/>
</dbReference>
<evidence type="ECO:0000256" key="2">
    <source>
        <dbReference type="SAM" id="MobiDB-lite"/>
    </source>
</evidence>
<feature type="coiled-coil region" evidence="1">
    <location>
        <begin position="120"/>
        <end position="147"/>
    </location>
</feature>
<keyword evidence="1" id="KW-0175">Coiled coil</keyword>
<dbReference type="AlphaFoldDB" id="A0A8H6SFB9"/>
<evidence type="ECO:0000313" key="3">
    <source>
        <dbReference type="EMBL" id="KAF7297863.1"/>
    </source>
</evidence>